<evidence type="ECO:0000256" key="1">
    <source>
        <dbReference type="ARBA" id="ARBA00022448"/>
    </source>
</evidence>
<dbReference type="InterPro" id="IPR003439">
    <property type="entry name" value="ABC_transporter-like_ATP-bd"/>
</dbReference>
<dbReference type="EMBL" id="JACWMX010000017">
    <property type="protein sequence ID" value="MBD1395527.1"/>
    <property type="molecule type" value="Genomic_DNA"/>
</dbReference>
<keyword evidence="3" id="KW-0547">Nucleotide-binding</keyword>
<keyword evidence="3" id="KW-0067">ATP-binding</keyword>
<sequence length="81" mass="8765">MNDENFVQVKNLRKVYENGHEAIKDVSFSVKKGDLVCLLGPSGCGKTTILNMLAGLLTPTSGDILFDGKSVVKTAPKDRQI</sequence>
<dbReference type="Pfam" id="PF00005">
    <property type="entry name" value="ABC_tran"/>
    <property type="match status" value="1"/>
</dbReference>
<dbReference type="AlphaFoldDB" id="A0A926NVV5"/>
<dbReference type="GO" id="GO:0005524">
    <property type="term" value="F:ATP binding"/>
    <property type="evidence" value="ECO:0007669"/>
    <property type="project" value="UniProtKB-KW"/>
</dbReference>
<evidence type="ECO:0000313" key="4">
    <source>
        <dbReference type="Proteomes" id="UP000619078"/>
    </source>
</evidence>
<name>A0A926NVV5_9SPHI</name>
<proteinExistence type="predicted"/>
<dbReference type="InterPro" id="IPR027417">
    <property type="entry name" value="P-loop_NTPase"/>
</dbReference>
<keyword evidence="4" id="KW-1185">Reference proteome</keyword>
<feature type="domain" description="ABC transporter" evidence="2">
    <location>
        <begin position="24"/>
        <end position="73"/>
    </location>
</feature>
<evidence type="ECO:0000259" key="2">
    <source>
        <dbReference type="Pfam" id="PF00005"/>
    </source>
</evidence>
<dbReference type="PANTHER" id="PTHR42781:SF4">
    <property type="entry name" value="SPERMIDINE_PUTRESCINE IMPORT ATP-BINDING PROTEIN POTA"/>
    <property type="match status" value="1"/>
</dbReference>
<organism evidence="3 4">
    <name type="scientific">Mucilaginibacter glaciei</name>
    <dbReference type="NCBI Taxonomy" id="2772109"/>
    <lineage>
        <taxon>Bacteria</taxon>
        <taxon>Pseudomonadati</taxon>
        <taxon>Bacteroidota</taxon>
        <taxon>Sphingobacteriia</taxon>
        <taxon>Sphingobacteriales</taxon>
        <taxon>Sphingobacteriaceae</taxon>
        <taxon>Mucilaginibacter</taxon>
    </lineage>
</organism>
<gene>
    <name evidence="3" type="ORF">IDJ76_20685</name>
</gene>
<dbReference type="SUPFAM" id="SSF52540">
    <property type="entry name" value="P-loop containing nucleoside triphosphate hydrolases"/>
    <property type="match status" value="1"/>
</dbReference>
<dbReference type="Gene3D" id="3.40.50.300">
    <property type="entry name" value="P-loop containing nucleotide triphosphate hydrolases"/>
    <property type="match status" value="1"/>
</dbReference>
<keyword evidence="1" id="KW-0813">Transport</keyword>
<evidence type="ECO:0000313" key="3">
    <source>
        <dbReference type="EMBL" id="MBD1395527.1"/>
    </source>
</evidence>
<dbReference type="PANTHER" id="PTHR42781">
    <property type="entry name" value="SPERMIDINE/PUTRESCINE IMPORT ATP-BINDING PROTEIN POTA"/>
    <property type="match status" value="1"/>
</dbReference>
<comment type="caution">
    <text evidence="3">The sequence shown here is derived from an EMBL/GenBank/DDBJ whole genome shotgun (WGS) entry which is preliminary data.</text>
</comment>
<dbReference type="Proteomes" id="UP000619078">
    <property type="component" value="Unassembled WGS sequence"/>
</dbReference>
<accession>A0A926NVV5</accession>
<dbReference type="RefSeq" id="WP_191166281.1">
    <property type="nucleotide sequence ID" value="NZ_JACWMX010000017.1"/>
</dbReference>
<dbReference type="InterPro" id="IPR050093">
    <property type="entry name" value="ABC_SmlMolc_Importer"/>
</dbReference>
<protein>
    <submittedName>
        <fullName evidence="3">ABC transporter ATP-binding protein</fullName>
    </submittedName>
</protein>
<feature type="non-terminal residue" evidence="3">
    <location>
        <position position="81"/>
    </location>
</feature>
<reference evidence="3" key="1">
    <citation type="submission" date="2020-09" db="EMBL/GenBank/DDBJ databases">
        <title>Novel species of Mucilaginibacter isolated from a glacier on the Tibetan Plateau.</title>
        <authorList>
            <person name="Liu Q."/>
            <person name="Xin Y.-H."/>
        </authorList>
    </citation>
    <scope>NUCLEOTIDE SEQUENCE</scope>
    <source>
        <strain evidence="3">ZB1P21</strain>
    </source>
</reference>
<dbReference type="GO" id="GO:0016887">
    <property type="term" value="F:ATP hydrolysis activity"/>
    <property type="evidence" value="ECO:0007669"/>
    <property type="project" value="InterPro"/>
</dbReference>